<feature type="compositionally biased region" description="Polar residues" evidence="1">
    <location>
        <begin position="39"/>
        <end position="65"/>
    </location>
</feature>
<reference evidence="2 3" key="1">
    <citation type="journal article" date="2019" name="Sci. Rep.">
        <title>Comparative genomics of chytrid fungi reveal insights into the obligate biotrophic and pathogenic lifestyle of Synchytrium endobioticum.</title>
        <authorList>
            <person name="van de Vossenberg B.T.L.H."/>
            <person name="Warris S."/>
            <person name="Nguyen H.D.T."/>
            <person name="van Gent-Pelzer M.P.E."/>
            <person name="Joly D.L."/>
            <person name="van de Geest H.C."/>
            <person name="Bonants P.J.M."/>
            <person name="Smith D.S."/>
            <person name="Levesque C.A."/>
            <person name="van der Lee T.A.J."/>
        </authorList>
    </citation>
    <scope>NUCLEOTIDE SEQUENCE [LARGE SCALE GENOMIC DNA]</scope>
    <source>
        <strain evidence="2 3">JEL517</strain>
    </source>
</reference>
<evidence type="ECO:0000313" key="2">
    <source>
        <dbReference type="EMBL" id="TPX37048.1"/>
    </source>
</evidence>
<organism evidence="2 3">
    <name type="scientific">Synchytrium microbalum</name>
    <dbReference type="NCBI Taxonomy" id="1806994"/>
    <lineage>
        <taxon>Eukaryota</taxon>
        <taxon>Fungi</taxon>
        <taxon>Fungi incertae sedis</taxon>
        <taxon>Chytridiomycota</taxon>
        <taxon>Chytridiomycota incertae sedis</taxon>
        <taxon>Chytridiomycetes</taxon>
        <taxon>Synchytriales</taxon>
        <taxon>Synchytriaceae</taxon>
        <taxon>Synchytrium</taxon>
    </lineage>
</organism>
<feature type="region of interest" description="Disordered" evidence="1">
    <location>
        <begin position="1"/>
        <end position="118"/>
    </location>
</feature>
<evidence type="ECO:0000313" key="3">
    <source>
        <dbReference type="Proteomes" id="UP000319731"/>
    </source>
</evidence>
<keyword evidence="3" id="KW-1185">Reference proteome</keyword>
<dbReference type="RefSeq" id="XP_031027118.1">
    <property type="nucleotide sequence ID" value="XM_031166772.1"/>
</dbReference>
<sequence length="298" mass="32107">MDSKRKAATLSDDTKKKRRTSSLAELKKKQQERRASLPPSASQPEPIPTTAQNSLLFSQGSSFRRYSSFSPTSTVSPSELTPLQQQPPPPAPTVQHAPPLSSNYTRTASTDSSRPFAVTTTSTSLRSIIEKPSRNPFSLLDTLSNPGEAIGGKVAEEESISLHEPFVMFRKNASKGGSIAVAAEVDVEMLPSKPVAARPFERSFSCPVGGLLSNPKPPLHAPVPSEARAFAEISEEKDKLEAQIASLSQEASTIAEPSSILSFLSRPSIDSSNHDFHQFDSLQRGKYAFSAREGAAVD</sequence>
<evidence type="ECO:0000256" key="1">
    <source>
        <dbReference type="SAM" id="MobiDB-lite"/>
    </source>
</evidence>
<protein>
    <submittedName>
        <fullName evidence="2">Uncharacterized protein</fullName>
    </submittedName>
</protein>
<feature type="compositionally biased region" description="Low complexity" evidence="1">
    <location>
        <begin position="67"/>
        <end position="84"/>
    </location>
</feature>
<proteinExistence type="predicted"/>
<dbReference type="AlphaFoldDB" id="A0A507CCH8"/>
<accession>A0A507CCH8</accession>
<feature type="compositionally biased region" description="Polar residues" evidence="1">
    <location>
        <begin position="100"/>
        <end position="118"/>
    </location>
</feature>
<comment type="caution">
    <text evidence="2">The sequence shown here is derived from an EMBL/GenBank/DDBJ whole genome shotgun (WGS) entry which is preliminary data.</text>
</comment>
<dbReference type="Proteomes" id="UP000319731">
    <property type="component" value="Unassembled WGS sequence"/>
</dbReference>
<dbReference type="GeneID" id="42002069"/>
<gene>
    <name evidence="2" type="ORF">SmJEL517_g00844</name>
</gene>
<dbReference type="EMBL" id="QEAO01000003">
    <property type="protein sequence ID" value="TPX37048.1"/>
    <property type="molecule type" value="Genomic_DNA"/>
</dbReference>
<name>A0A507CCH8_9FUNG</name>
<feature type="compositionally biased region" description="Basic and acidic residues" evidence="1">
    <location>
        <begin position="25"/>
        <end position="35"/>
    </location>
</feature>